<keyword evidence="2" id="KW-0539">Nucleus</keyword>
<evidence type="ECO:0000256" key="2">
    <source>
        <dbReference type="ARBA" id="ARBA00023242"/>
    </source>
</evidence>
<dbReference type="EMBL" id="CAJHJT010000034">
    <property type="protein sequence ID" value="CAD7003467.1"/>
    <property type="molecule type" value="Genomic_DNA"/>
</dbReference>
<evidence type="ECO:0000313" key="6">
    <source>
        <dbReference type="EMBL" id="CAD7003467.1"/>
    </source>
</evidence>
<feature type="region of interest" description="Disordered" evidence="4">
    <location>
        <begin position="296"/>
        <end position="320"/>
    </location>
</feature>
<feature type="compositionally biased region" description="Low complexity" evidence="4">
    <location>
        <begin position="224"/>
        <end position="241"/>
    </location>
</feature>
<name>A0A811V0P7_CERCA</name>
<evidence type="ECO:0000256" key="4">
    <source>
        <dbReference type="SAM" id="MobiDB-lite"/>
    </source>
</evidence>
<dbReference type="GO" id="GO:0005634">
    <property type="term" value="C:nucleus"/>
    <property type="evidence" value="ECO:0007669"/>
    <property type="project" value="UniProtKB-SubCell"/>
</dbReference>
<keyword evidence="3" id="KW-0479">Metal-binding</keyword>
<dbReference type="GO" id="GO:0006355">
    <property type="term" value="P:regulation of DNA-templated transcription"/>
    <property type="evidence" value="ECO:0007669"/>
    <property type="project" value="TreeGrafter"/>
</dbReference>
<dbReference type="InterPro" id="IPR052296">
    <property type="entry name" value="TR-Histone_Methyltrans"/>
</dbReference>
<proteinExistence type="predicted"/>
<gene>
    <name evidence="6" type="ORF">CCAP1982_LOCUS11920</name>
</gene>
<dbReference type="Gene3D" id="3.30.160.60">
    <property type="entry name" value="Classic Zinc Finger"/>
    <property type="match status" value="1"/>
</dbReference>
<evidence type="ECO:0000256" key="3">
    <source>
        <dbReference type="PROSITE-ProRule" id="PRU00042"/>
    </source>
</evidence>
<accession>A0A811V0P7</accession>
<comment type="caution">
    <text evidence="6">The sequence shown here is derived from an EMBL/GenBank/DDBJ whole genome shotgun (WGS) entry which is preliminary data.</text>
</comment>
<dbReference type="InterPro" id="IPR036236">
    <property type="entry name" value="Znf_C2H2_sf"/>
</dbReference>
<evidence type="ECO:0000259" key="5">
    <source>
        <dbReference type="PROSITE" id="PS50157"/>
    </source>
</evidence>
<dbReference type="PANTHER" id="PTHR16516">
    <property type="entry name" value="AGAP007109-PA"/>
    <property type="match status" value="1"/>
</dbReference>
<dbReference type="PROSITE" id="PS00028">
    <property type="entry name" value="ZINC_FINGER_C2H2_1"/>
    <property type="match status" value="2"/>
</dbReference>
<feature type="region of interest" description="Disordered" evidence="4">
    <location>
        <begin position="197"/>
        <end position="241"/>
    </location>
</feature>
<feature type="compositionally biased region" description="Polar residues" evidence="4">
    <location>
        <begin position="461"/>
        <end position="471"/>
    </location>
</feature>
<reference evidence="6" key="1">
    <citation type="submission" date="2020-11" db="EMBL/GenBank/DDBJ databases">
        <authorList>
            <person name="Whitehead M."/>
        </authorList>
    </citation>
    <scope>NUCLEOTIDE SEQUENCE</scope>
    <source>
        <strain evidence="6">EGII</strain>
    </source>
</reference>
<feature type="compositionally biased region" description="Low complexity" evidence="4">
    <location>
        <begin position="118"/>
        <end position="136"/>
    </location>
</feature>
<dbReference type="AlphaFoldDB" id="A0A811V0P7"/>
<feature type="domain" description="C2H2-type" evidence="5">
    <location>
        <begin position="376"/>
        <end position="404"/>
    </location>
</feature>
<feature type="region of interest" description="Disordered" evidence="4">
    <location>
        <begin position="107"/>
        <end position="137"/>
    </location>
</feature>
<keyword evidence="3" id="KW-0863">Zinc-finger</keyword>
<dbReference type="GO" id="GO:0008270">
    <property type="term" value="F:zinc ion binding"/>
    <property type="evidence" value="ECO:0007669"/>
    <property type="project" value="UniProtKB-KW"/>
</dbReference>
<feature type="compositionally biased region" description="Low complexity" evidence="4">
    <location>
        <begin position="296"/>
        <end position="313"/>
    </location>
</feature>
<dbReference type="Pfam" id="PF00096">
    <property type="entry name" value="zf-C2H2"/>
    <property type="match status" value="2"/>
</dbReference>
<dbReference type="InterPro" id="IPR013087">
    <property type="entry name" value="Znf_C2H2_type"/>
</dbReference>
<dbReference type="PANTHER" id="PTHR16516:SF4">
    <property type="entry name" value="C2H2-TYPE DOMAIN-CONTAINING PROTEIN"/>
    <property type="match status" value="1"/>
</dbReference>
<evidence type="ECO:0000313" key="7">
    <source>
        <dbReference type="Proteomes" id="UP000606786"/>
    </source>
</evidence>
<feature type="compositionally biased region" description="Low complexity" evidence="4">
    <location>
        <begin position="33"/>
        <end position="52"/>
    </location>
</feature>
<keyword evidence="3" id="KW-0862">Zinc</keyword>
<feature type="domain" description="C2H2-type" evidence="5">
    <location>
        <begin position="416"/>
        <end position="443"/>
    </location>
</feature>
<dbReference type="SUPFAM" id="SSF57667">
    <property type="entry name" value="beta-beta-alpha zinc fingers"/>
    <property type="match status" value="1"/>
</dbReference>
<organism evidence="6 7">
    <name type="scientific">Ceratitis capitata</name>
    <name type="common">Mediterranean fruit fly</name>
    <name type="synonym">Tephritis capitata</name>
    <dbReference type="NCBI Taxonomy" id="7213"/>
    <lineage>
        <taxon>Eukaryota</taxon>
        <taxon>Metazoa</taxon>
        <taxon>Ecdysozoa</taxon>
        <taxon>Arthropoda</taxon>
        <taxon>Hexapoda</taxon>
        <taxon>Insecta</taxon>
        <taxon>Pterygota</taxon>
        <taxon>Neoptera</taxon>
        <taxon>Endopterygota</taxon>
        <taxon>Diptera</taxon>
        <taxon>Brachycera</taxon>
        <taxon>Muscomorpha</taxon>
        <taxon>Tephritoidea</taxon>
        <taxon>Tephritidae</taxon>
        <taxon>Ceratitis</taxon>
        <taxon>Ceratitis</taxon>
    </lineage>
</organism>
<dbReference type="PROSITE" id="PS50157">
    <property type="entry name" value="ZINC_FINGER_C2H2_2"/>
    <property type="match status" value="2"/>
</dbReference>
<dbReference type="Proteomes" id="UP000606786">
    <property type="component" value="Unassembled WGS sequence"/>
</dbReference>
<feature type="compositionally biased region" description="Polar residues" evidence="4">
    <location>
        <begin position="53"/>
        <end position="69"/>
    </location>
</feature>
<feature type="region of interest" description="Disordered" evidence="4">
    <location>
        <begin position="1"/>
        <end position="69"/>
    </location>
</feature>
<keyword evidence="7" id="KW-1185">Reference proteome</keyword>
<feature type="region of interest" description="Disordered" evidence="4">
    <location>
        <begin position="432"/>
        <end position="481"/>
    </location>
</feature>
<dbReference type="SMART" id="SM00355">
    <property type="entry name" value="ZnF_C2H2"/>
    <property type="match status" value="2"/>
</dbReference>
<dbReference type="OrthoDB" id="5814089at2759"/>
<sequence>MNMIMDNNHHLNLQHQPGSPPVPSPQRADLCISSTPPNGPNSPLSSQNNNNNEIQITPPGTTTNLSNGKATLKRSFDVAFLMMPDERIKQKQNEKQARISDCTEHLQHPTDLSPRTIQHSPPQNHQRQSQQPTQQPFIDPIETVFNIHEARRYPQISIRSPRIYDDPSLVIPLGTESTDCLPLKSAFTKVCSMRLESPVQPAPPLSPDQLSCSSMSPPIPTTPPRTNSGGNGSLSNGSSGSSAPCLNPNILYQNFRPEYQFNGAFQSVSHVHMLQAQRLKQQLLYRSPLNPAAAAALAASSSSAPPTNGNPHTGGPPPEFLHGYPSFPFPSGSTHPFAAVTPPELPRIAQNPAAAAILTTLIPPTLASTFSLTAQNVCAKCNISFRMTSDLVYHMRSHHKSEVACDPNRRKREEKLRCPVCQETFRERHHLTRHMTAHQDKESDQVTPNGPVAGDGAARHNNLSGNESGRYQSARVPGVSK</sequence>
<comment type="subcellular location">
    <subcellularLocation>
        <location evidence="1">Nucleus</location>
    </subcellularLocation>
</comment>
<protein>
    <submittedName>
        <fullName evidence="6">(Mediterranean fruit fly) hypothetical protein</fullName>
    </submittedName>
</protein>
<evidence type="ECO:0000256" key="1">
    <source>
        <dbReference type="ARBA" id="ARBA00004123"/>
    </source>
</evidence>